<evidence type="ECO:0000313" key="4">
    <source>
        <dbReference type="EMBL" id="AXF23527.1"/>
    </source>
</evidence>
<dbReference type="NCBIfam" id="TIGR01643">
    <property type="entry name" value="YD_repeat_2x"/>
    <property type="match status" value="10"/>
</dbReference>
<dbReference type="Pfam" id="PF14414">
    <property type="entry name" value="WHH"/>
    <property type="match status" value="1"/>
</dbReference>
<evidence type="ECO:0000259" key="2">
    <source>
        <dbReference type="Pfam" id="PF20148"/>
    </source>
</evidence>
<protein>
    <submittedName>
        <fullName evidence="4">Type IV secretion protein Rhs</fullName>
    </submittedName>
</protein>
<proteinExistence type="predicted"/>
<keyword evidence="1" id="KW-0677">Repeat</keyword>
<dbReference type="InterPro" id="IPR050708">
    <property type="entry name" value="T6SS_VgrG/RHS"/>
</dbReference>
<sequence>MLDLREYVEAAKGVVGSIAMALVQEKVSAYLEDHPNVEKKLGEAAAFASGKFADIQDNAIVAEGMKLEQQAAGLQSSIGNMIGAGVGMGGAAGRPIFVNGLMRATVGTHSFHVPGLHFPLGESFAPPPEPDPIPSDDAESFMGSRTVLANNDPMSFMALPALSCWAVGMEPPGHNSAHTERTYPSMPSSVMLPIPAGRPVMVGGPPVLNMAAVAKGLFKAFRGSKWAKSLADKLNLKSGFLRCNVLKAEPVDAVTGEVVVRDRDFVVNGRLPMVWDRHYSSHDRHSGEIGFGWRTPADIRFELTLHDNSIAGIAYFPDHVTAFDELPTSDGWQERTYDWQHGYALYRRAALLILRTRRGIEYEFALPDHLQAGPTNIEVRGGLSLPISRMSDLNGNAWVFERDTDGNLARLVEWMGDRSTGRRIDCDSSTRRQVGGEKSPAGELTLVDMDGGSYSLVGYEHDVERNLVAAIDPMGRRRRFTYEEEHRMTGHTSRMGVAFYYSYQQCSDGVWRVDHAWGDGGFFDYRFAYNTVHHETQITNSVGAISILQANARGMPIASIDPLGGATTYAYDRCGRTCSETDPDRRTTKWTYDQYGNLDALTLPDKSIVSARYDLNHRLVSVVTPGGQKWTYDWDTRGNLIDRVSPDRGRMRYEYDEQGQLVEQVTPRGASTRFDYDVRGNIAAIIDALGHRVEFEHDARACVTRVVNAMAQVARYAYDRNGNLLRAIHPDGTEIQCAYDADGNLIRYRSAGGRETYFDHNELGQIIRRTAPDGSTIQYRYDSEGELTAVINERGQYHSLRRNALGQIVEEIDYWGQSRHYEYNASGDLRRRTDPLGQSIDYETDALGRVVKRHVDDARQPTGKRTETFSYDRGGNLVVAENPDCRVEMYYDESGRLVQERQDARFSISYRYDESGNCIERAASLEDQGKPAVYREQLEYDRLDIPATIRIDGIEPISFERDALGRVTSAKTGSASSHQWAYTSDGLLAVQSISMSGGIFLDSEYVYDADGELLQKRDRDIGTQCYRYDQAGRVIEHTGPDGQRRSFTYDSAGDLLRAHFRNVVHSTPDNEGDRSLSWVRDGEYAGTSYTFDRTGNLIRKVDPDQDIQAKWDADGLLIETVTTRRNASVSRRSNPPTRIRTRYTYDVFHRRVSKSSEILQGADSSSDTTETSEISGTTSFHWAGDRLAISGFIGSGERVTRRFFYYPGTFHPMTQICSSDDSEAKEHATVRYFYNDPNGSPITTIDDIVSTDSETVELNFAAEGTTPIRYQGQYFDTETGLHYNRYRYYDPTIQCFISQDPVGLVGGENPYRYAPNPMAWIDPLGLALSGADFTGSPDLFPVTGSQKNIVTITMQGARGRDFTQAYKLAGIRPAQAKNYTWHHVRDFNPASGETTMQLVTTAAHEASFPHAGSVEQFEKNFGVKYESLDAIKLSYAKGWLLGKKPVDRLEDAVYAYYQNRKPCICHGT</sequence>
<gene>
    <name evidence="4" type="ORF">CUJ89_24255</name>
</gene>
<organism evidence="4 5">
    <name type="scientific">Burkholderia pyrrocinia</name>
    <name type="common">Pseudomonas pyrrocinia</name>
    <dbReference type="NCBI Taxonomy" id="60550"/>
    <lineage>
        <taxon>Bacteria</taxon>
        <taxon>Pseudomonadati</taxon>
        <taxon>Pseudomonadota</taxon>
        <taxon>Betaproteobacteria</taxon>
        <taxon>Burkholderiales</taxon>
        <taxon>Burkholderiaceae</taxon>
        <taxon>Burkholderia</taxon>
        <taxon>Burkholderia cepacia complex</taxon>
    </lineage>
</organism>
<dbReference type="Gene3D" id="3.90.930.1">
    <property type="match status" value="1"/>
</dbReference>
<dbReference type="InterPro" id="IPR045351">
    <property type="entry name" value="DUF6531"/>
</dbReference>
<feature type="domain" description="Teneurin-like YD-shell" evidence="3">
    <location>
        <begin position="956"/>
        <end position="1113"/>
    </location>
</feature>
<name>A0A2Z5N4B3_BURPY</name>
<dbReference type="PANTHER" id="PTHR32305:SF15">
    <property type="entry name" value="PROTEIN RHSA-RELATED"/>
    <property type="match status" value="1"/>
</dbReference>
<dbReference type="NCBIfam" id="TIGR03696">
    <property type="entry name" value="Rhs_assc_core"/>
    <property type="match status" value="1"/>
</dbReference>
<evidence type="ECO:0000313" key="5">
    <source>
        <dbReference type="Proteomes" id="UP000253104"/>
    </source>
</evidence>
<dbReference type="Gene3D" id="2.180.10.10">
    <property type="entry name" value="RHS repeat-associated core"/>
    <property type="match status" value="2"/>
</dbReference>
<dbReference type="Pfam" id="PF20148">
    <property type="entry name" value="DUF6531"/>
    <property type="match status" value="1"/>
</dbReference>
<dbReference type="EMBL" id="CP024903">
    <property type="protein sequence ID" value="AXF23527.1"/>
    <property type="molecule type" value="Genomic_DNA"/>
</dbReference>
<accession>A0A2Z5N4B3</accession>
<dbReference type="Pfam" id="PF25023">
    <property type="entry name" value="TEN_YD-shell"/>
    <property type="match status" value="2"/>
</dbReference>
<dbReference type="SUPFAM" id="SSF69304">
    <property type="entry name" value="Tricorn protease N-terminal domain"/>
    <property type="match status" value="1"/>
</dbReference>
<reference evidence="4 5" key="1">
    <citation type="journal article" date="2018" name="ISME J.">
        <title>Involvement of Burkholderiaceae and sulfurous volatiles in disease-suppressive soils.</title>
        <authorList>
            <person name="Carrion V.J."/>
            <person name="Cordovez V."/>
            <person name="Tyc O."/>
            <person name="Etalo D.W."/>
            <person name="de Bruijn I."/>
            <person name="de Jager V.C."/>
            <person name="Medema M.H."/>
            <person name="Eberl L."/>
            <person name="Raaijmakers J.M."/>
        </authorList>
    </citation>
    <scope>NUCLEOTIDE SEQUENCE [LARGE SCALE GENOMIC DNA]</scope>
    <source>
        <strain evidence="5">mHSR5</strain>
    </source>
</reference>
<dbReference type="InterPro" id="IPR006530">
    <property type="entry name" value="YD"/>
</dbReference>
<evidence type="ECO:0000256" key="1">
    <source>
        <dbReference type="ARBA" id="ARBA00022737"/>
    </source>
</evidence>
<dbReference type="InterPro" id="IPR031325">
    <property type="entry name" value="RHS_repeat"/>
</dbReference>
<feature type="domain" description="Teneurin-like YD-shell" evidence="3">
    <location>
        <begin position="568"/>
        <end position="685"/>
    </location>
</feature>
<dbReference type="InterPro" id="IPR056823">
    <property type="entry name" value="TEN-like_YD-shell"/>
</dbReference>
<dbReference type="PANTHER" id="PTHR32305">
    <property type="match status" value="1"/>
</dbReference>
<feature type="domain" description="DUF6531" evidence="2">
    <location>
        <begin position="249"/>
        <end position="303"/>
    </location>
</feature>
<dbReference type="Proteomes" id="UP000253104">
    <property type="component" value="Chromosome mHSR5_B"/>
</dbReference>
<dbReference type="Pfam" id="PF05593">
    <property type="entry name" value="RHS_repeat"/>
    <property type="match status" value="1"/>
</dbReference>
<dbReference type="InterPro" id="IPR022385">
    <property type="entry name" value="Rhs_assc_core"/>
</dbReference>
<evidence type="ECO:0000259" key="3">
    <source>
        <dbReference type="Pfam" id="PF25023"/>
    </source>
</evidence>
<dbReference type="InterPro" id="IPR032869">
    <property type="entry name" value="WHH_dom_containing"/>
</dbReference>